<keyword evidence="4 11" id="KW-0812">Transmembrane</keyword>
<evidence type="ECO:0000256" key="10">
    <source>
        <dbReference type="ARBA" id="ARBA00023180"/>
    </source>
</evidence>
<dbReference type="InterPro" id="IPR001611">
    <property type="entry name" value="Leu-rich_rpt"/>
</dbReference>
<dbReference type="Pfam" id="PF00560">
    <property type="entry name" value="LRR_1"/>
    <property type="match status" value="1"/>
</dbReference>
<dbReference type="SMART" id="SM00255">
    <property type="entry name" value="TIR"/>
    <property type="match status" value="1"/>
</dbReference>
<dbReference type="Gene3D" id="3.40.50.10140">
    <property type="entry name" value="Toll/interleukin-1 receptor homology (TIR) domain"/>
    <property type="match status" value="1"/>
</dbReference>
<reference evidence="13 14" key="1">
    <citation type="submission" date="2024-01" db="EMBL/GenBank/DDBJ databases">
        <title>The genome of the rayed Mediterranean limpet Patella caerulea (Linnaeus, 1758).</title>
        <authorList>
            <person name="Anh-Thu Weber A."/>
            <person name="Halstead-Nussloch G."/>
        </authorList>
    </citation>
    <scope>NUCLEOTIDE SEQUENCE [LARGE SCALE GENOMIC DNA]</scope>
    <source>
        <strain evidence="13">AATW-2023a</strain>
        <tissue evidence="13">Whole specimen</tissue>
    </source>
</reference>
<evidence type="ECO:0000313" key="14">
    <source>
        <dbReference type="Proteomes" id="UP001347796"/>
    </source>
</evidence>
<keyword evidence="5" id="KW-0732">Signal</keyword>
<evidence type="ECO:0000256" key="7">
    <source>
        <dbReference type="ARBA" id="ARBA00022989"/>
    </source>
</evidence>
<evidence type="ECO:0000256" key="2">
    <source>
        <dbReference type="ARBA" id="ARBA00009634"/>
    </source>
</evidence>
<comment type="subcellular location">
    <subcellularLocation>
        <location evidence="1">Membrane</location>
        <topology evidence="1">Single-pass membrane protein</topology>
    </subcellularLocation>
</comment>
<evidence type="ECO:0000256" key="11">
    <source>
        <dbReference type="SAM" id="Phobius"/>
    </source>
</evidence>
<evidence type="ECO:0000259" key="12">
    <source>
        <dbReference type="PROSITE" id="PS50104"/>
    </source>
</evidence>
<dbReference type="PROSITE" id="PS50104">
    <property type="entry name" value="TIR"/>
    <property type="match status" value="1"/>
</dbReference>
<keyword evidence="3" id="KW-0433">Leucine-rich repeat</keyword>
<feature type="domain" description="TIR" evidence="12">
    <location>
        <begin position="565"/>
        <end position="706"/>
    </location>
</feature>
<comment type="caution">
    <text evidence="13">The sequence shown here is derived from an EMBL/GenBank/DDBJ whole genome shotgun (WGS) entry which is preliminary data.</text>
</comment>
<dbReference type="SUPFAM" id="SSF52200">
    <property type="entry name" value="Toll/Interleukin receptor TIR domain"/>
    <property type="match status" value="1"/>
</dbReference>
<dbReference type="Pfam" id="PF13855">
    <property type="entry name" value="LRR_8"/>
    <property type="match status" value="2"/>
</dbReference>
<name>A0AAN8PFQ0_PATCE</name>
<keyword evidence="8 11" id="KW-0472">Membrane</keyword>
<dbReference type="GO" id="GO:0038023">
    <property type="term" value="F:signaling receptor activity"/>
    <property type="evidence" value="ECO:0007669"/>
    <property type="project" value="TreeGrafter"/>
</dbReference>
<dbReference type="AlphaFoldDB" id="A0AAN8PFQ0"/>
<evidence type="ECO:0000313" key="13">
    <source>
        <dbReference type="EMBL" id="KAK6177837.1"/>
    </source>
</evidence>
<sequence>MEYSVNSDFKGGLAIWCLVILCALVVNITTVEREDFLIWCIKNTSCLCSADQKNVNCSGLGLTSIPTLPNATIRLNMSGNSLTHLKKSTDNNLANLIQLDISNNRISSVDEGYFSIFLHLEKLNVSKNPLTCQIINKSFNGISKSLTELDLMSMGWENFPYSLTKSLTETKLAVLVLKNNSIGSFNSSNTFRELKHLKKLDLSFNFIANLIFSKAKYLNYLSLSSNDLTDLPLCCSNGKTFFPNLKYLFMDNNCISRLNMENINCLGELQLLNISSTRIQSIESNTFSKLTNLKTLTLEYTTSLYGKNRVKPYAFNSASLERLFIRFNSIDFDPVGVVKVFENCSNLQHLDLSGNMLGQLHNNHWDALLKNMPHLIYFDVSKTHMLYLPHSFKDRLKNVEYFHFEYNNAATMLTDYFVHFVNLNTLLLNGNKFLTVTKDMLPIQLTSRLKHLNLAFNPWECNCDLLWFITFAQRFTTAGKMYDFPKNYECAGRGVNITDVNINVRNCLIGKKTGLIIRCTCIAMITILLMVSVVYRLRWRLRYMIYILNYHRRKYISSDNHGCSYRYDVYFSCSDSDFDFVYNDIVVKLEETFNVYIPQRDAIPGRLKVKHTLEKMDRCKCVVVCLSDSYAQDQWCEFECCMGIERSVCEGPDSLIVIVLKEICSINMTKVIHKLIRTNQIMIWDDTDESNDGNRTRLIRQIRTERPRRIRNSVDMP</sequence>
<evidence type="ECO:0000256" key="1">
    <source>
        <dbReference type="ARBA" id="ARBA00004167"/>
    </source>
</evidence>
<feature type="transmembrane region" description="Helical" evidence="11">
    <location>
        <begin position="515"/>
        <end position="535"/>
    </location>
</feature>
<keyword evidence="9" id="KW-0675">Receptor</keyword>
<evidence type="ECO:0000256" key="9">
    <source>
        <dbReference type="ARBA" id="ARBA00023170"/>
    </source>
</evidence>
<evidence type="ECO:0000256" key="4">
    <source>
        <dbReference type="ARBA" id="ARBA00022692"/>
    </source>
</evidence>
<dbReference type="InterPro" id="IPR003591">
    <property type="entry name" value="Leu-rich_rpt_typical-subtyp"/>
</dbReference>
<keyword evidence="10" id="KW-0325">Glycoprotein</keyword>
<dbReference type="SUPFAM" id="SSF52058">
    <property type="entry name" value="L domain-like"/>
    <property type="match status" value="2"/>
</dbReference>
<dbReference type="SMART" id="SM00369">
    <property type="entry name" value="LRR_TYP"/>
    <property type="match status" value="6"/>
</dbReference>
<dbReference type="GO" id="GO:0007165">
    <property type="term" value="P:signal transduction"/>
    <property type="evidence" value="ECO:0007669"/>
    <property type="project" value="InterPro"/>
</dbReference>
<dbReference type="InterPro" id="IPR032675">
    <property type="entry name" value="LRR_dom_sf"/>
</dbReference>
<evidence type="ECO:0000256" key="3">
    <source>
        <dbReference type="ARBA" id="ARBA00022614"/>
    </source>
</evidence>
<comment type="similarity">
    <text evidence="2">Belongs to the Toll-like receptor family.</text>
</comment>
<dbReference type="PANTHER" id="PTHR24365">
    <property type="entry name" value="TOLL-LIKE RECEPTOR"/>
    <property type="match status" value="1"/>
</dbReference>
<protein>
    <recommendedName>
        <fullName evidence="12">TIR domain-containing protein</fullName>
    </recommendedName>
</protein>
<evidence type="ECO:0000256" key="5">
    <source>
        <dbReference type="ARBA" id="ARBA00022729"/>
    </source>
</evidence>
<dbReference type="InterPro" id="IPR035897">
    <property type="entry name" value="Toll_tir_struct_dom_sf"/>
</dbReference>
<dbReference type="GO" id="GO:0005886">
    <property type="term" value="C:plasma membrane"/>
    <property type="evidence" value="ECO:0007669"/>
    <property type="project" value="TreeGrafter"/>
</dbReference>
<dbReference type="Gene3D" id="3.80.10.10">
    <property type="entry name" value="Ribonuclease Inhibitor"/>
    <property type="match status" value="3"/>
</dbReference>
<gene>
    <name evidence="13" type="ORF">SNE40_012723</name>
</gene>
<accession>A0AAN8PFQ0</accession>
<dbReference type="InterPro" id="IPR000157">
    <property type="entry name" value="TIR_dom"/>
</dbReference>
<dbReference type="Proteomes" id="UP001347796">
    <property type="component" value="Unassembled WGS sequence"/>
</dbReference>
<keyword evidence="14" id="KW-1185">Reference proteome</keyword>
<keyword evidence="6" id="KW-0677">Repeat</keyword>
<dbReference type="Pfam" id="PF13676">
    <property type="entry name" value="TIR_2"/>
    <property type="match status" value="1"/>
</dbReference>
<dbReference type="PANTHER" id="PTHR24365:SF541">
    <property type="entry name" value="PROTEIN TOLL-RELATED"/>
    <property type="match status" value="1"/>
</dbReference>
<dbReference type="EMBL" id="JAZGQO010000009">
    <property type="protein sequence ID" value="KAK6177837.1"/>
    <property type="molecule type" value="Genomic_DNA"/>
</dbReference>
<dbReference type="PROSITE" id="PS51450">
    <property type="entry name" value="LRR"/>
    <property type="match status" value="1"/>
</dbReference>
<evidence type="ECO:0000256" key="8">
    <source>
        <dbReference type="ARBA" id="ARBA00023136"/>
    </source>
</evidence>
<evidence type="ECO:0000256" key="6">
    <source>
        <dbReference type="ARBA" id="ARBA00022737"/>
    </source>
</evidence>
<keyword evidence="7 11" id="KW-1133">Transmembrane helix</keyword>
<proteinExistence type="inferred from homology"/>
<organism evidence="13 14">
    <name type="scientific">Patella caerulea</name>
    <name type="common">Rayed Mediterranean limpet</name>
    <dbReference type="NCBI Taxonomy" id="87958"/>
    <lineage>
        <taxon>Eukaryota</taxon>
        <taxon>Metazoa</taxon>
        <taxon>Spiralia</taxon>
        <taxon>Lophotrochozoa</taxon>
        <taxon>Mollusca</taxon>
        <taxon>Gastropoda</taxon>
        <taxon>Patellogastropoda</taxon>
        <taxon>Patelloidea</taxon>
        <taxon>Patellidae</taxon>
        <taxon>Patella</taxon>
    </lineage>
</organism>